<organism evidence="1">
    <name type="scientific">virus sp. ct6Ax4</name>
    <dbReference type="NCBI Taxonomy" id="2826791"/>
    <lineage>
        <taxon>Viruses</taxon>
    </lineage>
</organism>
<name>A0A8S5R734_9VIRU</name>
<protein>
    <submittedName>
        <fullName evidence="1">Alginate and motility regulator</fullName>
    </submittedName>
</protein>
<proteinExistence type="predicted"/>
<dbReference type="EMBL" id="BK015824">
    <property type="protein sequence ID" value="DAE26962.1"/>
    <property type="molecule type" value="Genomic_DNA"/>
</dbReference>
<evidence type="ECO:0000313" key="1">
    <source>
        <dbReference type="EMBL" id="DAE26962.1"/>
    </source>
</evidence>
<accession>A0A8S5R734</accession>
<sequence>MAKTPDSKIQCNMRYAKNNLKRIPLDVKKDYYTDVIEKEAYKRNLSVRAFILEAIQEKIEREKNL</sequence>
<reference evidence="1" key="1">
    <citation type="journal article" date="2021" name="Proc. Natl. Acad. Sci. U.S.A.">
        <title>A Catalog of Tens of Thousands of Viruses from Human Metagenomes Reveals Hidden Associations with Chronic Diseases.</title>
        <authorList>
            <person name="Tisza M.J."/>
            <person name="Buck C.B."/>
        </authorList>
    </citation>
    <scope>NUCLEOTIDE SEQUENCE</scope>
    <source>
        <strain evidence="1">Ct6Ax4</strain>
    </source>
</reference>